<evidence type="ECO:0000256" key="1">
    <source>
        <dbReference type="SAM" id="MobiDB-lite"/>
    </source>
</evidence>
<dbReference type="EMBL" id="WSZM01000264">
    <property type="protein sequence ID" value="KAF4036572.1"/>
    <property type="molecule type" value="Genomic_DNA"/>
</dbReference>
<protein>
    <submittedName>
        <fullName evidence="2">Uncharacterized protein</fullName>
    </submittedName>
</protein>
<sequence>MVVNEAEEAKASASLARLRLFLSSHAPNGPGEDRAPSPERSAQEAPKSDEHDESNSETAATPSEPSDIGSFPEVLVDDDDEEEDAGQTTIPAAGAVASVAPMSQSTKEFARVNGPI</sequence>
<dbReference type="AlphaFoldDB" id="A0A833SLY1"/>
<feature type="compositionally biased region" description="Acidic residues" evidence="1">
    <location>
        <begin position="75"/>
        <end position="85"/>
    </location>
</feature>
<accession>A0A833SLY1</accession>
<comment type="caution">
    <text evidence="2">The sequence shown here is derived from an EMBL/GenBank/DDBJ whole genome shotgun (WGS) entry which is preliminary data.</text>
</comment>
<evidence type="ECO:0000313" key="2">
    <source>
        <dbReference type="EMBL" id="KAF4036572.1"/>
    </source>
</evidence>
<keyword evidence="3" id="KW-1185">Reference proteome</keyword>
<name>A0A833SLY1_PHYIN</name>
<evidence type="ECO:0000313" key="3">
    <source>
        <dbReference type="Proteomes" id="UP000602510"/>
    </source>
</evidence>
<organism evidence="2 3">
    <name type="scientific">Phytophthora infestans</name>
    <name type="common">Potato late blight agent</name>
    <name type="synonym">Botrytis infestans</name>
    <dbReference type="NCBI Taxonomy" id="4787"/>
    <lineage>
        <taxon>Eukaryota</taxon>
        <taxon>Sar</taxon>
        <taxon>Stramenopiles</taxon>
        <taxon>Oomycota</taxon>
        <taxon>Peronosporomycetes</taxon>
        <taxon>Peronosporales</taxon>
        <taxon>Peronosporaceae</taxon>
        <taxon>Phytophthora</taxon>
    </lineage>
</organism>
<feature type="region of interest" description="Disordered" evidence="1">
    <location>
        <begin position="22"/>
        <end position="116"/>
    </location>
</feature>
<reference evidence="2" key="1">
    <citation type="submission" date="2020-04" db="EMBL/GenBank/DDBJ databases">
        <title>Hybrid Assembly of Korean Phytophthora infestans isolates.</title>
        <authorList>
            <person name="Prokchorchik M."/>
            <person name="Lee Y."/>
            <person name="Seo J."/>
            <person name="Cho J.-H."/>
            <person name="Park Y.-E."/>
            <person name="Jang D.-C."/>
            <person name="Im J.-S."/>
            <person name="Choi J.-G."/>
            <person name="Park H.-J."/>
            <person name="Lee G.-B."/>
            <person name="Lee Y.-G."/>
            <person name="Hong S.-Y."/>
            <person name="Cho K."/>
            <person name="Sohn K.H."/>
        </authorList>
    </citation>
    <scope>NUCLEOTIDE SEQUENCE</scope>
    <source>
        <strain evidence="2">KR_1_A1</strain>
    </source>
</reference>
<dbReference type="Proteomes" id="UP000602510">
    <property type="component" value="Unassembled WGS sequence"/>
</dbReference>
<gene>
    <name evidence="2" type="ORF">GN244_ATG11280</name>
</gene>
<proteinExistence type="predicted"/>